<accession>A0A7H9EKF1</accession>
<dbReference type="SUPFAM" id="SSF109604">
    <property type="entry name" value="HD-domain/PDEase-like"/>
    <property type="match status" value="1"/>
</dbReference>
<dbReference type="EMBL" id="CP047418">
    <property type="protein sequence ID" value="QLL78190.1"/>
    <property type="molecule type" value="Genomic_DNA"/>
</dbReference>
<name>A0A7H9EKF1_9LACO</name>
<dbReference type="InterPro" id="IPR050273">
    <property type="entry name" value="GppA/Ppx_hydrolase"/>
</dbReference>
<feature type="domain" description="Ppx/GppA phosphatase C-terminal" evidence="2">
    <location>
        <begin position="315"/>
        <end position="462"/>
    </location>
</feature>
<dbReference type="InterPro" id="IPR048950">
    <property type="entry name" value="Ppx_GppA_C"/>
</dbReference>
<organism evidence="3 4">
    <name type="scientific">Ligilactobacillus saerimneri</name>
    <dbReference type="NCBI Taxonomy" id="228229"/>
    <lineage>
        <taxon>Bacteria</taxon>
        <taxon>Bacillati</taxon>
        <taxon>Bacillota</taxon>
        <taxon>Bacilli</taxon>
        <taxon>Lactobacillales</taxon>
        <taxon>Lactobacillaceae</taxon>
        <taxon>Ligilactobacillus</taxon>
    </lineage>
</organism>
<dbReference type="GO" id="GO:0016462">
    <property type="term" value="F:pyrophosphatase activity"/>
    <property type="evidence" value="ECO:0007669"/>
    <property type="project" value="TreeGrafter"/>
</dbReference>
<comment type="similarity">
    <text evidence="1">Belongs to the GppA/Ppx family.</text>
</comment>
<dbReference type="AlphaFoldDB" id="A0A7H9EKF1"/>
<evidence type="ECO:0000313" key="3">
    <source>
        <dbReference type="EMBL" id="QLL78190.1"/>
    </source>
</evidence>
<protein>
    <recommendedName>
        <fullName evidence="2">Ppx/GppA phosphatase C-terminal domain-containing protein</fullName>
    </recommendedName>
</protein>
<dbReference type="Proteomes" id="UP000510886">
    <property type="component" value="Chromosome"/>
</dbReference>
<evidence type="ECO:0000313" key="4">
    <source>
        <dbReference type="Proteomes" id="UP000510886"/>
    </source>
</evidence>
<reference evidence="3 4" key="1">
    <citation type="submission" date="2020-01" db="EMBL/GenBank/DDBJ databases">
        <title>Complete and circular genome sequences of six lactobacillus isolates from horses.</title>
        <authorList>
            <person name="Hassan H.M."/>
        </authorList>
    </citation>
    <scope>NUCLEOTIDE SEQUENCE [LARGE SCALE GENOMIC DNA]</scope>
    <source>
        <strain evidence="3 4">1A</strain>
    </source>
</reference>
<dbReference type="PANTHER" id="PTHR30005">
    <property type="entry name" value="EXOPOLYPHOSPHATASE"/>
    <property type="match status" value="1"/>
</dbReference>
<dbReference type="Gene3D" id="1.10.3210.10">
    <property type="entry name" value="Hypothetical protein af1432"/>
    <property type="match status" value="1"/>
</dbReference>
<dbReference type="PANTHER" id="PTHR30005:SF0">
    <property type="entry name" value="RETROGRADE REGULATION PROTEIN 2"/>
    <property type="match status" value="1"/>
</dbReference>
<proteinExistence type="inferred from homology"/>
<dbReference type="Pfam" id="PF21447">
    <property type="entry name" value="Ppx-GppA_III"/>
    <property type="match status" value="1"/>
</dbReference>
<gene>
    <name evidence="3" type="ORF">GTO87_05985</name>
</gene>
<sequence>MANYYGIIYLSYRSLKLKIIDLKKMTTLETVVADIPPTVAKNHIFTQEIDTIIRGLHGFKQILKETGVTSFKMWANGQLLEPMTAAYLGEQIFTQTGFTIHWLNENQLIYLKAIGVLESLDEQIISDPSFYLLNFGSSSITISKFAEQTFHTNWNFTLDEQLNHEVISSSTNTTANAIEILDDIIGSDLISFRNQFPFLDAGHTLIVQDANFLNRIFLDKKGVKFTKLSSKKFLNIYEKVLYSPNQYLEEKYHIPLSEQTNLVARLILLKRIIALTKVKKIYLTSISAMTGLALAEGIQSHLLKRNYDSMIVSAAQYLAARYDVDLNHCHNVIHNALHLFDQMQKIHHLGHDERLLLKLAGYLSDIGNFIGHTDHFNHSAYIITASKLLGLSQTQIQIIAEVARLYNLQTSRQLINERLTQIPPTTGLIIAKLVAILRLAGALDAAFEQKVTKTSISLKANTLIVTAYSTDDLTLEKWTFNRSANLFTTVFGIRPQLKQRMIVNK</sequence>
<dbReference type="RefSeq" id="WP_180848484.1">
    <property type="nucleotide sequence ID" value="NZ_CP047418.1"/>
</dbReference>
<dbReference type="KEGG" id="lsw:GTO87_05985"/>
<evidence type="ECO:0000256" key="1">
    <source>
        <dbReference type="ARBA" id="ARBA00007125"/>
    </source>
</evidence>
<evidence type="ECO:0000259" key="2">
    <source>
        <dbReference type="Pfam" id="PF21447"/>
    </source>
</evidence>